<evidence type="ECO:0000313" key="2">
    <source>
        <dbReference type="Proteomes" id="UP001066276"/>
    </source>
</evidence>
<keyword evidence="2" id="KW-1185">Reference proteome</keyword>
<dbReference type="Proteomes" id="UP001066276">
    <property type="component" value="Chromosome 3_1"/>
</dbReference>
<reference evidence="1" key="1">
    <citation type="journal article" date="2022" name="bioRxiv">
        <title>Sequencing and chromosome-scale assembly of the giantPleurodeles waltlgenome.</title>
        <authorList>
            <person name="Brown T."/>
            <person name="Elewa A."/>
            <person name="Iarovenko S."/>
            <person name="Subramanian E."/>
            <person name="Araus A.J."/>
            <person name="Petzold A."/>
            <person name="Susuki M."/>
            <person name="Suzuki K.-i.T."/>
            <person name="Hayashi T."/>
            <person name="Toyoda A."/>
            <person name="Oliveira C."/>
            <person name="Osipova E."/>
            <person name="Leigh N.D."/>
            <person name="Simon A."/>
            <person name="Yun M.H."/>
        </authorList>
    </citation>
    <scope>NUCLEOTIDE SEQUENCE</scope>
    <source>
        <strain evidence="1">20211129_DDA</strain>
        <tissue evidence="1">Liver</tissue>
    </source>
</reference>
<organism evidence="1 2">
    <name type="scientific">Pleurodeles waltl</name>
    <name type="common">Iberian ribbed newt</name>
    <dbReference type="NCBI Taxonomy" id="8319"/>
    <lineage>
        <taxon>Eukaryota</taxon>
        <taxon>Metazoa</taxon>
        <taxon>Chordata</taxon>
        <taxon>Craniata</taxon>
        <taxon>Vertebrata</taxon>
        <taxon>Euteleostomi</taxon>
        <taxon>Amphibia</taxon>
        <taxon>Batrachia</taxon>
        <taxon>Caudata</taxon>
        <taxon>Salamandroidea</taxon>
        <taxon>Salamandridae</taxon>
        <taxon>Pleurodelinae</taxon>
        <taxon>Pleurodeles</taxon>
    </lineage>
</organism>
<accession>A0AAV7UAS6</accession>
<gene>
    <name evidence="1" type="ORF">NDU88_002421</name>
</gene>
<sequence length="66" mass="7526">MALRTAYKMLCPDYLQPFPCLPGLQIQPRSRVEFPSHWLQLEQTLLANTVLLTSASVHHLAEKPPQ</sequence>
<protein>
    <submittedName>
        <fullName evidence="1">Uncharacterized protein</fullName>
    </submittedName>
</protein>
<evidence type="ECO:0000313" key="1">
    <source>
        <dbReference type="EMBL" id="KAJ1185631.1"/>
    </source>
</evidence>
<dbReference type="AlphaFoldDB" id="A0AAV7UAS6"/>
<name>A0AAV7UAS6_PLEWA</name>
<proteinExistence type="predicted"/>
<dbReference type="EMBL" id="JANPWB010000005">
    <property type="protein sequence ID" value="KAJ1185631.1"/>
    <property type="molecule type" value="Genomic_DNA"/>
</dbReference>
<comment type="caution">
    <text evidence="1">The sequence shown here is derived from an EMBL/GenBank/DDBJ whole genome shotgun (WGS) entry which is preliminary data.</text>
</comment>